<evidence type="ECO:0000313" key="8">
    <source>
        <dbReference type="Proteomes" id="UP000236725"/>
    </source>
</evidence>
<gene>
    <name evidence="7" type="ORF">SAMN05444001_101294</name>
</gene>
<feature type="transmembrane region" description="Helical" evidence="6">
    <location>
        <begin position="430"/>
        <end position="455"/>
    </location>
</feature>
<name>A0A8G2BTY7_9BACT</name>
<feature type="transmembrane region" description="Helical" evidence="6">
    <location>
        <begin position="82"/>
        <end position="103"/>
    </location>
</feature>
<dbReference type="GO" id="GO:0005886">
    <property type="term" value="C:plasma membrane"/>
    <property type="evidence" value="ECO:0007669"/>
    <property type="project" value="UniProtKB-SubCell"/>
</dbReference>
<evidence type="ECO:0000256" key="2">
    <source>
        <dbReference type="ARBA" id="ARBA00022475"/>
    </source>
</evidence>
<evidence type="ECO:0000256" key="3">
    <source>
        <dbReference type="ARBA" id="ARBA00022692"/>
    </source>
</evidence>
<keyword evidence="3 6" id="KW-0812">Transmembrane</keyword>
<dbReference type="PANTHER" id="PTHR30250:SF11">
    <property type="entry name" value="O-ANTIGEN TRANSPORTER-RELATED"/>
    <property type="match status" value="1"/>
</dbReference>
<feature type="transmembrane region" description="Helical" evidence="6">
    <location>
        <begin position="181"/>
        <end position="206"/>
    </location>
</feature>
<dbReference type="Pfam" id="PF01943">
    <property type="entry name" value="Polysacc_synt"/>
    <property type="match status" value="1"/>
</dbReference>
<dbReference type="EMBL" id="FNVS01000001">
    <property type="protein sequence ID" value="SEF46384.1"/>
    <property type="molecule type" value="Genomic_DNA"/>
</dbReference>
<dbReference type="AlphaFoldDB" id="A0A8G2BTY7"/>
<sequence length="512" mass="58184">MNDKKLLIRNSLSGVLQLFITAVLTFLCVPVLISKLGLEVYGVFAVLSVVSNLGTLADLGMDRALIVYLSNQGKTQESNFDIFVALSIKLTLLCVLIAVLLSIERTVLLSVLNIPIYYYDEAVVFFRCVLFSNAFMILGMSFASVLDSLQKVYINSFTRLIYSIIYWLGLLFVAIKGYGLTGIGVISVIASLLWFVMTVGVAFKLWGTYRINGIRKQWKRIFYKQIVYSSKIFSASVLNLFFEPLSKILISKFIGLNAVALFDVALRIRGQIASLFSKAIYPLGPYIANSKNTRHLYEVVADMTKKIHLVVIPFSLIFIFISKVLIYLWMGDDNLEDLSLFVAVLCGGFLLLVPPTYPIYQYLYTKSLAGKTVWIQCTNVVVNVLVFFCLYNTCGLYTILISNSIAYFCSYLLSDFYLRKYILSELQSEYFFYIKMFLLFVTLLIAGGCIRMLLPFSVVDIVLYPVVLLVIYVVFVRIFKLVVQKDIVRYFSTFPLLEKSLLFIFGMRKESL</sequence>
<feature type="transmembrane region" description="Helical" evidence="6">
    <location>
        <begin position="123"/>
        <end position="145"/>
    </location>
</feature>
<reference evidence="7 8" key="1">
    <citation type="submission" date="2016-10" db="EMBL/GenBank/DDBJ databases">
        <authorList>
            <person name="Varghese N."/>
            <person name="Submissions S."/>
        </authorList>
    </citation>
    <scope>NUCLEOTIDE SEQUENCE [LARGE SCALE GENOMIC DNA]</scope>
    <source>
        <strain evidence="7 8">DSM 29073</strain>
    </source>
</reference>
<protein>
    <submittedName>
        <fullName evidence="7">Membrane protein involved in the export of O-antigen and teichoic acid</fullName>
    </submittedName>
</protein>
<evidence type="ECO:0000256" key="5">
    <source>
        <dbReference type="ARBA" id="ARBA00023136"/>
    </source>
</evidence>
<feature type="transmembrane region" description="Helical" evidence="6">
    <location>
        <begin position="40"/>
        <end position="61"/>
    </location>
</feature>
<feature type="transmembrane region" description="Helical" evidence="6">
    <location>
        <begin position="12"/>
        <end position="34"/>
    </location>
</feature>
<evidence type="ECO:0000256" key="6">
    <source>
        <dbReference type="SAM" id="Phobius"/>
    </source>
</evidence>
<organism evidence="7 8">
    <name type="scientific">Parabacteroides chinchillae</name>
    <dbReference type="NCBI Taxonomy" id="871327"/>
    <lineage>
        <taxon>Bacteria</taxon>
        <taxon>Pseudomonadati</taxon>
        <taxon>Bacteroidota</taxon>
        <taxon>Bacteroidia</taxon>
        <taxon>Bacteroidales</taxon>
        <taxon>Tannerellaceae</taxon>
        <taxon>Parabacteroides</taxon>
    </lineage>
</organism>
<comment type="subcellular location">
    <subcellularLocation>
        <location evidence="1">Cell membrane</location>
        <topology evidence="1">Multi-pass membrane protein</topology>
    </subcellularLocation>
</comment>
<keyword evidence="8" id="KW-1185">Reference proteome</keyword>
<evidence type="ECO:0000313" key="7">
    <source>
        <dbReference type="EMBL" id="SEF46384.1"/>
    </source>
</evidence>
<evidence type="ECO:0000256" key="1">
    <source>
        <dbReference type="ARBA" id="ARBA00004651"/>
    </source>
</evidence>
<proteinExistence type="predicted"/>
<evidence type="ECO:0000256" key="4">
    <source>
        <dbReference type="ARBA" id="ARBA00022989"/>
    </source>
</evidence>
<comment type="caution">
    <text evidence="7">The sequence shown here is derived from an EMBL/GenBank/DDBJ whole genome shotgun (WGS) entry which is preliminary data.</text>
</comment>
<dbReference type="Proteomes" id="UP000236725">
    <property type="component" value="Unassembled WGS sequence"/>
</dbReference>
<accession>A0A8G2BTY7</accession>
<feature type="transmembrane region" description="Helical" evidence="6">
    <location>
        <begin position="307"/>
        <end position="328"/>
    </location>
</feature>
<feature type="transmembrane region" description="Helical" evidence="6">
    <location>
        <begin position="157"/>
        <end position="175"/>
    </location>
</feature>
<dbReference type="RefSeq" id="WP_103982241.1">
    <property type="nucleotide sequence ID" value="NZ_FNVS01000001.1"/>
</dbReference>
<keyword evidence="2" id="KW-1003">Cell membrane</keyword>
<keyword evidence="4 6" id="KW-1133">Transmembrane helix</keyword>
<keyword evidence="5 6" id="KW-0472">Membrane</keyword>
<feature type="transmembrane region" description="Helical" evidence="6">
    <location>
        <begin position="461"/>
        <end position="479"/>
    </location>
</feature>
<dbReference type="PANTHER" id="PTHR30250">
    <property type="entry name" value="PST FAMILY PREDICTED COLANIC ACID TRANSPORTER"/>
    <property type="match status" value="1"/>
</dbReference>
<dbReference type="InterPro" id="IPR050833">
    <property type="entry name" value="Poly_Biosynth_Transport"/>
</dbReference>
<feature type="transmembrane region" description="Helical" evidence="6">
    <location>
        <begin position="340"/>
        <end position="360"/>
    </location>
</feature>
<dbReference type="InterPro" id="IPR002797">
    <property type="entry name" value="Polysacc_synth"/>
</dbReference>